<evidence type="ECO:0008006" key="3">
    <source>
        <dbReference type="Google" id="ProtNLM"/>
    </source>
</evidence>
<keyword evidence="2" id="KW-1185">Reference proteome</keyword>
<reference evidence="1 2" key="1">
    <citation type="submission" date="2018-11" db="EMBL/GenBank/DDBJ databases">
        <title>The draft genome sequence of Amphritea balenae JAMM 1525T.</title>
        <authorList>
            <person name="Fang Z."/>
            <person name="Zhang Y."/>
            <person name="Han X."/>
        </authorList>
    </citation>
    <scope>NUCLEOTIDE SEQUENCE [LARGE SCALE GENOMIC DNA]</scope>
    <source>
        <strain evidence="1 2">JAMM 1525</strain>
    </source>
</reference>
<dbReference type="RefSeq" id="WP_124924367.1">
    <property type="nucleotide sequence ID" value="NZ_BMOH01000001.1"/>
</dbReference>
<dbReference type="EMBL" id="RQXV01000001">
    <property type="protein sequence ID" value="RRD01294.1"/>
    <property type="molecule type" value="Genomic_DNA"/>
</dbReference>
<comment type="caution">
    <text evidence="1">The sequence shown here is derived from an EMBL/GenBank/DDBJ whole genome shotgun (WGS) entry which is preliminary data.</text>
</comment>
<name>A0A3P1SVS2_9GAMM</name>
<organism evidence="1 2">
    <name type="scientific">Amphritea balenae</name>
    <dbReference type="NCBI Taxonomy" id="452629"/>
    <lineage>
        <taxon>Bacteria</taxon>
        <taxon>Pseudomonadati</taxon>
        <taxon>Pseudomonadota</taxon>
        <taxon>Gammaproteobacteria</taxon>
        <taxon>Oceanospirillales</taxon>
        <taxon>Oceanospirillaceae</taxon>
        <taxon>Amphritea</taxon>
    </lineage>
</organism>
<sequence length="131" mass="15042">MAYQYTITDCGEYLRLEVHGSRKGVDVARESLTMWKEVADTCQKQQHNLILAVFYLSGMRSLMDTFNIVEGVQDMLWPELAIAYVDMDPENREENTMAEQSAMIHGINFRTFLSEESASSWLKAMHSTSLH</sequence>
<protein>
    <recommendedName>
        <fullName evidence="3">STAS/SEC14 domain-containing protein</fullName>
    </recommendedName>
</protein>
<evidence type="ECO:0000313" key="1">
    <source>
        <dbReference type="EMBL" id="RRD01294.1"/>
    </source>
</evidence>
<dbReference type="AlphaFoldDB" id="A0A3P1SVS2"/>
<gene>
    <name evidence="1" type="ORF">EHS89_01660</name>
</gene>
<dbReference type="Proteomes" id="UP000267535">
    <property type="component" value="Unassembled WGS sequence"/>
</dbReference>
<accession>A0A3P1SVS2</accession>
<evidence type="ECO:0000313" key="2">
    <source>
        <dbReference type="Proteomes" id="UP000267535"/>
    </source>
</evidence>
<proteinExistence type="predicted"/>
<dbReference type="OrthoDB" id="6119256at2"/>